<dbReference type="Gene3D" id="3.40.50.150">
    <property type="entry name" value="Vaccinia Virus protein VP39"/>
    <property type="match status" value="1"/>
</dbReference>
<reference evidence="1 2" key="1">
    <citation type="journal article" date="2017" name="Nat. Ecol. Evol.">
        <title>Scallop genome provides insights into evolution of bilaterian karyotype and development.</title>
        <authorList>
            <person name="Wang S."/>
            <person name="Zhang J."/>
            <person name="Jiao W."/>
            <person name="Li J."/>
            <person name="Xun X."/>
            <person name="Sun Y."/>
            <person name="Guo X."/>
            <person name="Huan P."/>
            <person name="Dong B."/>
            <person name="Zhang L."/>
            <person name="Hu X."/>
            <person name="Sun X."/>
            <person name="Wang J."/>
            <person name="Zhao C."/>
            <person name="Wang Y."/>
            <person name="Wang D."/>
            <person name="Huang X."/>
            <person name="Wang R."/>
            <person name="Lv J."/>
            <person name="Li Y."/>
            <person name="Zhang Z."/>
            <person name="Liu B."/>
            <person name="Lu W."/>
            <person name="Hui Y."/>
            <person name="Liang J."/>
            <person name="Zhou Z."/>
            <person name="Hou R."/>
            <person name="Li X."/>
            <person name="Liu Y."/>
            <person name="Li H."/>
            <person name="Ning X."/>
            <person name="Lin Y."/>
            <person name="Zhao L."/>
            <person name="Xing Q."/>
            <person name="Dou J."/>
            <person name="Li Y."/>
            <person name="Mao J."/>
            <person name="Guo H."/>
            <person name="Dou H."/>
            <person name="Li T."/>
            <person name="Mu C."/>
            <person name="Jiang W."/>
            <person name="Fu Q."/>
            <person name="Fu X."/>
            <person name="Miao Y."/>
            <person name="Liu J."/>
            <person name="Yu Q."/>
            <person name="Li R."/>
            <person name="Liao H."/>
            <person name="Li X."/>
            <person name="Kong Y."/>
            <person name="Jiang Z."/>
            <person name="Chourrout D."/>
            <person name="Li R."/>
            <person name="Bao Z."/>
        </authorList>
    </citation>
    <scope>NUCLEOTIDE SEQUENCE [LARGE SCALE GENOMIC DNA]</scope>
    <source>
        <strain evidence="1 2">PY_sf001</strain>
    </source>
</reference>
<evidence type="ECO:0008006" key="3">
    <source>
        <dbReference type="Google" id="ProtNLM"/>
    </source>
</evidence>
<dbReference type="EMBL" id="NEDP02004108">
    <property type="protein sequence ID" value="OWF46659.1"/>
    <property type="molecule type" value="Genomic_DNA"/>
</dbReference>
<accession>A0A210QD52</accession>
<gene>
    <name evidence="1" type="ORF">KP79_PYT17682</name>
</gene>
<dbReference type="InterPro" id="IPR029063">
    <property type="entry name" value="SAM-dependent_MTases_sf"/>
</dbReference>
<dbReference type="AlphaFoldDB" id="A0A210QD52"/>
<comment type="caution">
    <text evidence="1">The sequence shown here is derived from an EMBL/GenBank/DDBJ whole genome shotgun (WGS) entry which is preliminary data.</text>
</comment>
<dbReference type="Proteomes" id="UP000242188">
    <property type="component" value="Unassembled WGS sequence"/>
</dbReference>
<name>A0A210QD52_MIZYE</name>
<evidence type="ECO:0000313" key="2">
    <source>
        <dbReference type="Proteomes" id="UP000242188"/>
    </source>
</evidence>
<protein>
    <recommendedName>
        <fullName evidence="3">Methyltransferase FkbM domain-containing protein</fullName>
    </recommendedName>
</protein>
<dbReference type="OrthoDB" id="40902at2759"/>
<evidence type="ECO:0000313" key="1">
    <source>
        <dbReference type="EMBL" id="OWF46659.1"/>
    </source>
</evidence>
<dbReference type="SUPFAM" id="SSF53335">
    <property type="entry name" value="S-adenosyl-L-methionine-dependent methyltransferases"/>
    <property type="match status" value="1"/>
</dbReference>
<keyword evidence="2" id="KW-1185">Reference proteome</keyword>
<sequence>MRRSPLLVTVACTLSFVFLLYNLLGQYHSNGKQTIVLTTHSRSVSGSDTRQLVRKSCSTNQTYIDFGAILTQEQTERVEECMVYYIQDGPKGLQKDRTNKNVRYTSHTYLNNSSFVIEAGGYLGYDVSELNSRYHPSVYVVLEPVVKFFKTLQEKFKDSPNIVLYNFGVDVSDGVFFGSKGTDGTSIYKEGSSDVKLQIIAVPKLLEKLKVAEKKVDLVTLNCEGREYAFLDFLLSTDYIHQFRNIQYQAHRVPSVCHPVKRFCWYQELLAKTHNLIYQHKFWWESWTHK</sequence>
<organism evidence="1 2">
    <name type="scientific">Mizuhopecten yessoensis</name>
    <name type="common">Japanese scallop</name>
    <name type="synonym">Patinopecten yessoensis</name>
    <dbReference type="NCBI Taxonomy" id="6573"/>
    <lineage>
        <taxon>Eukaryota</taxon>
        <taxon>Metazoa</taxon>
        <taxon>Spiralia</taxon>
        <taxon>Lophotrochozoa</taxon>
        <taxon>Mollusca</taxon>
        <taxon>Bivalvia</taxon>
        <taxon>Autobranchia</taxon>
        <taxon>Pteriomorphia</taxon>
        <taxon>Pectinida</taxon>
        <taxon>Pectinoidea</taxon>
        <taxon>Pectinidae</taxon>
        <taxon>Mizuhopecten</taxon>
    </lineage>
</organism>
<proteinExistence type="predicted"/>